<evidence type="ECO:0000256" key="1">
    <source>
        <dbReference type="SAM" id="MobiDB-lite"/>
    </source>
</evidence>
<reference evidence="2 4" key="2">
    <citation type="submission" date="2020-05" db="EMBL/GenBank/DDBJ databases">
        <authorList>
            <person name="Campoy J."/>
            <person name="Schneeberger K."/>
            <person name="Spophaly S."/>
        </authorList>
    </citation>
    <scope>NUCLEOTIDE SEQUENCE [LARGE SCALE GENOMIC DNA]</scope>
    <source>
        <strain evidence="2">PruArmRojPasFocal</strain>
    </source>
</reference>
<keyword evidence="5" id="KW-1185">Reference proteome</keyword>
<evidence type="ECO:0000313" key="4">
    <source>
        <dbReference type="Proteomes" id="UP000507222"/>
    </source>
</evidence>
<evidence type="ECO:0000313" key="3">
    <source>
        <dbReference type="EMBL" id="CAB4316729.1"/>
    </source>
</evidence>
<feature type="compositionally biased region" description="Acidic residues" evidence="1">
    <location>
        <begin position="32"/>
        <end position="48"/>
    </location>
</feature>
<dbReference type="Proteomes" id="UP000507245">
    <property type="component" value="Unassembled WGS sequence"/>
</dbReference>
<dbReference type="EMBL" id="CAEKDK010000007">
    <property type="protein sequence ID" value="CAB4286347.1"/>
    <property type="molecule type" value="Genomic_DNA"/>
</dbReference>
<name>A0A6J5VFD7_PRUAR</name>
<protein>
    <submittedName>
        <fullName evidence="2">Uncharacterized protein</fullName>
    </submittedName>
</protein>
<dbReference type="AlphaFoldDB" id="A0A6J5VFD7"/>
<proteinExistence type="predicted"/>
<gene>
    <name evidence="2" type="ORF">CURHAP_LOCUS43483</name>
    <name evidence="3" type="ORF">ORAREDHAP_LOCUS42892</name>
</gene>
<dbReference type="Proteomes" id="UP000507222">
    <property type="component" value="Unassembled WGS sequence"/>
</dbReference>
<feature type="region of interest" description="Disordered" evidence="1">
    <location>
        <begin position="26"/>
        <end position="50"/>
    </location>
</feature>
<evidence type="ECO:0000313" key="2">
    <source>
        <dbReference type="EMBL" id="CAB4286347.1"/>
    </source>
</evidence>
<dbReference type="EMBL" id="CAEKKB010000007">
    <property type="protein sequence ID" value="CAB4316729.1"/>
    <property type="molecule type" value="Genomic_DNA"/>
</dbReference>
<sequence>MMIESIDATYFYLHLIDDLPVEAHPIPVENLPQDEDPVDPQAIEDEDPMNLPVFEDPMDLQVVDDQLVDNQAQHPVEDE</sequence>
<evidence type="ECO:0000313" key="5">
    <source>
        <dbReference type="Proteomes" id="UP000507245"/>
    </source>
</evidence>
<accession>A0A6J5VFD7</accession>
<reference evidence="5" key="1">
    <citation type="journal article" date="2020" name="Genome Biol.">
        <title>Gamete binning: chromosome-level and haplotype-resolved genome assembly enabled by high-throughput single-cell sequencing of gamete genomes.</title>
        <authorList>
            <person name="Campoy J.A."/>
            <person name="Sun H."/>
            <person name="Goel M."/>
            <person name="Jiao W.-B."/>
            <person name="Folz-Donahue K."/>
            <person name="Wang N."/>
            <person name="Rubio M."/>
            <person name="Liu C."/>
            <person name="Kukat C."/>
            <person name="Ruiz D."/>
            <person name="Huettel B."/>
            <person name="Schneeberger K."/>
        </authorList>
    </citation>
    <scope>NUCLEOTIDE SEQUENCE [LARGE SCALE GENOMIC DNA]</scope>
    <source>
        <strain evidence="5">cv. Rojo Pasion</strain>
    </source>
</reference>
<organism evidence="2 4">
    <name type="scientific">Prunus armeniaca</name>
    <name type="common">Apricot</name>
    <name type="synonym">Armeniaca vulgaris</name>
    <dbReference type="NCBI Taxonomy" id="36596"/>
    <lineage>
        <taxon>Eukaryota</taxon>
        <taxon>Viridiplantae</taxon>
        <taxon>Streptophyta</taxon>
        <taxon>Embryophyta</taxon>
        <taxon>Tracheophyta</taxon>
        <taxon>Spermatophyta</taxon>
        <taxon>Magnoliopsida</taxon>
        <taxon>eudicotyledons</taxon>
        <taxon>Gunneridae</taxon>
        <taxon>Pentapetalae</taxon>
        <taxon>rosids</taxon>
        <taxon>fabids</taxon>
        <taxon>Rosales</taxon>
        <taxon>Rosaceae</taxon>
        <taxon>Amygdaloideae</taxon>
        <taxon>Amygdaleae</taxon>
        <taxon>Prunus</taxon>
    </lineage>
</organism>